<dbReference type="GO" id="GO:0003700">
    <property type="term" value="F:DNA-binding transcription factor activity"/>
    <property type="evidence" value="ECO:0007669"/>
    <property type="project" value="TreeGrafter"/>
</dbReference>
<dbReference type="InterPro" id="IPR036388">
    <property type="entry name" value="WH-like_DNA-bd_sf"/>
</dbReference>
<dbReference type="PROSITE" id="PS01332">
    <property type="entry name" value="HTH_RRF2_1"/>
    <property type="match status" value="1"/>
</dbReference>
<dbReference type="AlphaFoldDB" id="A0A8J3VHR6"/>
<dbReference type="PROSITE" id="PS51197">
    <property type="entry name" value="HTH_RRF2_2"/>
    <property type="match status" value="1"/>
</dbReference>
<dbReference type="GO" id="GO:0005829">
    <property type="term" value="C:cytosol"/>
    <property type="evidence" value="ECO:0007669"/>
    <property type="project" value="TreeGrafter"/>
</dbReference>
<gene>
    <name evidence="2" type="ORF">Rhe02_57560</name>
</gene>
<sequence length="127" mass="13377">MLAIAALPDSSVTTRELATMQNIPATYLSSILSDLRRAGLLKSRSGTDGGYGLARPAGQISIGDIMRAVSGELASIRSRPPHTISYHGAATHLPALWRAVHAATSELLDNTTLDDLLDSRERATGGP</sequence>
<evidence type="ECO:0000256" key="1">
    <source>
        <dbReference type="ARBA" id="ARBA00023125"/>
    </source>
</evidence>
<dbReference type="SUPFAM" id="SSF46785">
    <property type="entry name" value="Winged helix' DNA-binding domain"/>
    <property type="match status" value="1"/>
</dbReference>
<organism evidence="2 3">
    <name type="scientific">Rhizocola hellebori</name>
    <dbReference type="NCBI Taxonomy" id="1392758"/>
    <lineage>
        <taxon>Bacteria</taxon>
        <taxon>Bacillati</taxon>
        <taxon>Actinomycetota</taxon>
        <taxon>Actinomycetes</taxon>
        <taxon>Micromonosporales</taxon>
        <taxon>Micromonosporaceae</taxon>
        <taxon>Rhizocola</taxon>
    </lineage>
</organism>
<dbReference type="EMBL" id="BONY01000039">
    <property type="protein sequence ID" value="GIH07689.1"/>
    <property type="molecule type" value="Genomic_DNA"/>
</dbReference>
<name>A0A8J3VHR6_9ACTN</name>
<evidence type="ECO:0000313" key="2">
    <source>
        <dbReference type="EMBL" id="GIH07689.1"/>
    </source>
</evidence>
<dbReference type="Proteomes" id="UP000612899">
    <property type="component" value="Unassembled WGS sequence"/>
</dbReference>
<evidence type="ECO:0000313" key="3">
    <source>
        <dbReference type="Proteomes" id="UP000612899"/>
    </source>
</evidence>
<dbReference type="PANTHER" id="PTHR33221:SF5">
    <property type="entry name" value="HTH-TYPE TRANSCRIPTIONAL REGULATOR ISCR"/>
    <property type="match status" value="1"/>
</dbReference>
<dbReference type="GO" id="GO:0003677">
    <property type="term" value="F:DNA binding"/>
    <property type="evidence" value="ECO:0007669"/>
    <property type="project" value="UniProtKB-KW"/>
</dbReference>
<dbReference type="NCBIfam" id="TIGR00738">
    <property type="entry name" value="rrf2_super"/>
    <property type="match status" value="1"/>
</dbReference>
<keyword evidence="1" id="KW-0238">DNA-binding</keyword>
<evidence type="ECO:0008006" key="4">
    <source>
        <dbReference type="Google" id="ProtNLM"/>
    </source>
</evidence>
<dbReference type="Pfam" id="PF02082">
    <property type="entry name" value="Rrf2"/>
    <property type="match status" value="1"/>
</dbReference>
<dbReference type="Gene3D" id="1.10.10.10">
    <property type="entry name" value="Winged helix-like DNA-binding domain superfamily/Winged helix DNA-binding domain"/>
    <property type="match status" value="1"/>
</dbReference>
<dbReference type="PANTHER" id="PTHR33221">
    <property type="entry name" value="WINGED HELIX-TURN-HELIX TRANSCRIPTIONAL REGULATOR, RRF2 FAMILY"/>
    <property type="match status" value="1"/>
</dbReference>
<dbReference type="InterPro" id="IPR030489">
    <property type="entry name" value="TR_Rrf2-type_CS"/>
</dbReference>
<proteinExistence type="predicted"/>
<protein>
    <recommendedName>
        <fullName evidence="4">Rrf2 family transcriptional regulator</fullName>
    </recommendedName>
</protein>
<reference evidence="2" key="1">
    <citation type="submission" date="2021-01" db="EMBL/GenBank/DDBJ databases">
        <title>Whole genome shotgun sequence of Rhizocola hellebori NBRC 109834.</title>
        <authorList>
            <person name="Komaki H."/>
            <person name="Tamura T."/>
        </authorList>
    </citation>
    <scope>NUCLEOTIDE SEQUENCE</scope>
    <source>
        <strain evidence="2">NBRC 109834</strain>
    </source>
</reference>
<keyword evidence="3" id="KW-1185">Reference proteome</keyword>
<accession>A0A8J3VHR6</accession>
<comment type="caution">
    <text evidence="2">The sequence shown here is derived from an EMBL/GenBank/DDBJ whole genome shotgun (WGS) entry which is preliminary data.</text>
</comment>
<dbReference type="InterPro" id="IPR036390">
    <property type="entry name" value="WH_DNA-bd_sf"/>
</dbReference>
<dbReference type="InterPro" id="IPR000944">
    <property type="entry name" value="Tscrpt_reg_Rrf2"/>
</dbReference>